<dbReference type="EMBL" id="CP003587">
    <property type="protein sequence ID" value="AGY57580.1"/>
    <property type="molecule type" value="Genomic_DNA"/>
</dbReference>
<keyword evidence="2" id="KW-0548">Nucleotidyltransferase</keyword>
<organism evidence="2 3">
    <name type="scientific">Gloeobacter kilaueensis (strain ATCC BAA-2537 / CCAP 1431/1 / ULC 316 / JS1)</name>
    <dbReference type="NCBI Taxonomy" id="1183438"/>
    <lineage>
        <taxon>Bacteria</taxon>
        <taxon>Bacillati</taxon>
        <taxon>Cyanobacteriota</taxon>
        <taxon>Cyanophyceae</taxon>
        <taxon>Gloeobacterales</taxon>
        <taxon>Gloeobacteraceae</taxon>
        <taxon>Gloeobacter</taxon>
    </lineage>
</organism>
<evidence type="ECO:0000313" key="2">
    <source>
        <dbReference type="EMBL" id="AGY57580.1"/>
    </source>
</evidence>
<dbReference type="AlphaFoldDB" id="U5QIS2"/>
<feature type="domain" description="Nucleotidyl transferase" evidence="1">
    <location>
        <begin position="3"/>
        <end position="236"/>
    </location>
</feature>
<dbReference type="PATRIC" id="fig|1183438.3.peg.1314"/>
<reference evidence="2 3" key="1">
    <citation type="journal article" date="2013" name="PLoS ONE">
        <title>Cultivation and Complete Genome Sequencing of Gloeobacter kilaueensis sp. nov., from a Lava Cave in Kilauea Caldera, Hawai'i.</title>
        <authorList>
            <person name="Saw J.H."/>
            <person name="Schatz M."/>
            <person name="Brown M.V."/>
            <person name="Kunkel D.D."/>
            <person name="Foster J.S."/>
            <person name="Shick H."/>
            <person name="Christensen S."/>
            <person name="Hou S."/>
            <person name="Wan X."/>
            <person name="Donachie S.P."/>
        </authorList>
    </citation>
    <scope>NUCLEOTIDE SEQUENCE [LARGE SCALE GENOMIC DNA]</scope>
    <source>
        <strain evidence="3">JS</strain>
    </source>
</reference>
<sequence length="313" mass="33858">MQAVIVAGGKGTRLRPLTYQMPKPMLPLFERPFLVFLVERCREAGITDIVINVHYQAHQIQQYFGDGSRFGVRIRYSIEESALDTAGAVKLAEPLFSGAPLVVFNADILTDLDLKALIAAHRSAGAVATIALTRVEDPTAFGLVELDSDDRVLAFREKPTAEEAARLGIDTVNAGTYVLEPHIFAPVPAATPWSFERQLFPGLLAAAQPVLGFVSSAYWLDIGNPAKYWQAHSDILTGHMPYSLAAREHRPGIWIAPNAEVDPQAQLEAPCYIGEYCRLGPQATIAAGTILGSASLVNRPLSAGLYPPGTMVP</sequence>
<proteinExistence type="predicted"/>
<dbReference type="KEGG" id="glj:GKIL_1334"/>
<dbReference type="HOGENOM" id="CLU_029499_0_2_3"/>
<dbReference type="Pfam" id="PF00483">
    <property type="entry name" value="NTP_transferase"/>
    <property type="match status" value="1"/>
</dbReference>
<dbReference type="Gene3D" id="3.90.550.10">
    <property type="entry name" value="Spore Coat Polysaccharide Biosynthesis Protein SpsA, Chain A"/>
    <property type="match status" value="1"/>
</dbReference>
<dbReference type="STRING" id="1183438.GKIL_1334"/>
<evidence type="ECO:0000313" key="3">
    <source>
        <dbReference type="Proteomes" id="UP000017396"/>
    </source>
</evidence>
<keyword evidence="2" id="KW-0808">Transferase</keyword>
<protein>
    <submittedName>
        <fullName evidence="2">Nucleotidyl transferase</fullName>
        <ecNumber evidence="2">2.7.7.13</ecNumber>
    </submittedName>
</protein>
<dbReference type="EC" id="2.7.7.13" evidence="2"/>
<dbReference type="InterPro" id="IPR029044">
    <property type="entry name" value="Nucleotide-diphossugar_trans"/>
</dbReference>
<dbReference type="PANTHER" id="PTHR22572">
    <property type="entry name" value="SUGAR-1-PHOSPHATE GUANYL TRANSFERASE"/>
    <property type="match status" value="1"/>
</dbReference>
<gene>
    <name evidence="2" type="primary">glmU</name>
    <name evidence="2" type="ORF">GKIL_1334</name>
</gene>
<dbReference type="GO" id="GO:0004475">
    <property type="term" value="F:mannose-1-phosphate guanylyltransferase (GTP) activity"/>
    <property type="evidence" value="ECO:0007669"/>
    <property type="project" value="UniProtKB-EC"/>
</dbReference>
<name>U5QIS2_GLOK1</name>
<dbReference type="InterPro" id="IPR050486">
    <property type="entry name" value="Mannose-1P_guanyltransferase"/>
</dbReference>
<dbReference type="Gene3D" id="2.160.10.10">
    <property type="entry name" value="Hexapeptide repeat proteins"/>
    <property type="match status" value="1"/>
</dbReference>
<dbReference type="SUPFAM" id="SSF53448">
    <property type="entry name" value="Nucleotide-diphospho-sugar transferases"/>
    <property type="match status" value="1"/>
</dbReference>
<dbReference type="CDD" id="cd04181">
    <property type="entry name" value="NTP_transferase"/>
    <property type="match status" value="1"/>
</dbReference>
<accession>U5QIS2</accession>
<evidence type="ECO:0000259" key="1">
    <source>
        <dbReference type="Pfam" id="PF00483"/>
    </source>
</evidence>
<keyword evidence="3" id="KW-1185">Reference proteome</keyword>
<dbReference type="eggNOG" id="COG1208">
    <property type="taxonomic scope" value="Bacteria"/>
</dbReference>
<dbReference type="OrthoDB" id="9801899at2"/>
<dbReference type="InterPro" id="IPR005835">
    <property type="entry name" value="NTP_transferase_dom"/>
</dbReference>
<dbReference type="RefSeq" id="WP_023172673.1">
    <property type="nucleotide sequence ID" value="NC_022600.1"/>
</dbReference>
<dbReference type="Proteomes" id="UP000017396">
    <property type="component" value="Chromosome"/>
</dbReference>